<evidence type="ECO:0000256" key="2">
    <source>
        <dbReference type="ARBA" id="ARBA00023125"/>
    </source>
</evidence>
<dbReference type="AlphaFoldDB" id="A0A839E6B1"/>
<dbReference type="InterPro" id="IPR000485">
    <property type="entry name" value="AsnC-type_HTH_dom"/>
</dbReference>
<gene>
    <name evidence="5" type="ORF">FHX42_003804</name>
</gene>
<dbReference type="RefSeq" id="WP_182545639.1">
    <property type="nucleotide sequence ID" value="NZ_JACGWZ010000005.1"/>
</dbReference>
<dbReference type="Gene3D" id="3.30.70.920">
    <property type="match status" value="1"/>
</dbReference>
<dbReference type="EMBL" id="JACGWZ010000005">
    <property type="protein sequence ID" value="MBA8826428.1"/>
    <property type="molecule type" value="Genomic_DNA"/>
</dbReference>
<organism evidence="5 6">
    <name type="scientific">Halosaccharopolyspora lacisalsi</name>
    <dbReference type="NCBI Taxonomy" id="1000566"/>
    <lineage>
        <taxon>Bacteria</taxon>
        <taxon>Bacillati</taxon>
        <taxon>Actinomycetota</taxon>
        <taxon>Actinomycetes</taxon>
        <taxon>Pseudonocardiales</taxon>
        <taxon>Pseudonocardiaceae</taxon>
        <taxon>Halosaccharopolyspora</taxon>
    </lineage>
</organism>
<comment type="caution">
    <text evidence="5">The sequence shown here is derived from an EMBL/GenBank/DDBJ whole genome shotgun (WGS) entry which is preliminary data.</text>
</comment>
<dbReference type="GO" id="GO:0043200">
    <property type="term" value="P:response to amino acid"/>
    <property type="evidence" value="ECO:0007669"/>
    <property type="project" value="TreeGrafter"/>
</dbReference>
<feature type="domain" description="HTH asnC-type" evidence="4">
    <location>
        <begin position="5"/>
        <end position="46"/>
    </location>
</feature>
<dbReference type="SUPFAM" id="SSF46785">
    <property type="entry name" value="Winged helix' DNA-binding domain"/>
    <property type="match status" value="1"/>
</dbReference>
<keyword evidence="2 5" id="KW-0238">DNA-binding</keyword>
<proteinExistence type="predicted"/>
<dbReference type="Proteomes" id="UP000569329">
    <property type="component" value="Unassembled WGS sequence"/>
</dbReference>
<evidence type="ECO:0000256" key="3">
    <source>
        <dbReference type="ARBA" id="ARBA00023163"/>
    </source>
</evidence>
<dbReference type="Pfam" id="PF13404">
    <property type="entry name" value="HTH_AsnC-type"/>
    <property type="match status" value="1"/>
</dbReference>
<sequence length="341" mass="37901">MNSILDEQDLTLLHALQIAPRVSWAEAARVLGTTAATLASRWERMRSSGMAWVTVHPVRQLENVAVALVDVDVDPARKPAVVEALCRDPRAATVEESASGRDLMVTAIVADSDSMSRFVLDDLPGTAGVRRVETYSVTELHWEGSRWRLDALDRDQQAALHAASRPHGGSKLSTIPADYWSLVEALTYDGRRSAADMARLTGRTPSTVRRQVTRLLASNLLSFRCEVAQLRTRWPLACTWFARVPAPELERTVQSLSTLPELRLCASTVGRSNLVFMVWAQSPGELMRLERRLNEKLPWLELTESALLLRVPKRMGWVLDADGRSTGDVVPSPAHARRSLR</sequence>
<protein>
    <submittedName>
        <fullName evidence="5">DNA-binding Lrp family transcriptional regulator</fullName>
    </submittedName>
</protein>
<dbReference type="SMART" id="SM00344">
    <property type="entry name" value="HTH_ASNC"/>
    <property type="match status" value="1"/>
</dbReference>
<evidence type="ECO:0000313" key="6">
    <source>
        <dbReference type="Proteomes" id="UP000569329"/>
    </source>
</evidence>
<evidence type="ECO:0000313" key="5">
    <source>
        <dbReference type="EMBL" id="MBA8826428.1"/>
    </source>
</evidence>
<dbReference type="Gene3D" id="1.10.10.10">
    <property type="entry name" value="Winged helix-like DNA-binding domain superfamily/Winged helix DNA-binding domain"/>
    <property type="match status" value="2"/>
</dbReference>
<keyword evidence="6" id="KW-1185">Reference proteome</keyword>
<dbReference type="InterPro" id="IPR036390">
    <property type="entry name" value="WH_DNA-bd_sf"/>
</dbReference>
<dbReference type="InterPro" id="IPR011008">
    <property type="entry name" value="Dimeric_a/b-barrel"/>
</dbReference>
<dbReference type="InterPro" id="IPR036388">
    <property type="entry name" value="WH-like_DNA-bd_sf"/>
</dbReference>
<keyword evidence="3" id="KW-0804">Transcription</keyword>
<dbReference type="PANTHER" id="PTHR30154">
    <property type="entry name" value="LEUCINE-RESPONSIVE REGULATORY PROTEIN"/>
    <property type="match status" value="1"/>
</dbReference>
<keyword evidence="1" id="KW-0805">Transcription regulation</keyword>
<accession>A0A839E6B1</accession>
<dbReference type="SUPFAM" id="SSF54909">
    <property type="entry name" value="Dimeric alpha+beta barrel"/>
    <property type="match status" value="1"/>
</dbReference>
<dbReference type="GO" id="GO:0043565">
    <property type="term" value="F:sequence-specific DNA binding"/>
    <property type="evidence" value="ECO:0007669"/>
    <property type="project" value="InterPro"/>
</dbReference>
<name>A0A839E6B1_9PSEU</name>
<dbReference type="GO" id="GO:0005829">
    <property type="term" value="C:cytosol"/>
    <property type="evidence" value="ECO:0007669"/>
    <property type="project" value="TreeGrafter"/>
</dbReference>
<evidence type="ECO:0000259" key="4">
    <source>
        <dbReference type="Pfam" id="PF13404"/>
    </source>
</evidence>
<evidence type="ECO:0000256" key="1">
    <source>
        <dbReference type="ARBA" id="ARBA00023015"/>
    </source>
</evidence>
<dbReference type="InterPro" id="IPR019888">
    <property type="entry name" value="Tscrpt_reg_AsnC-like"/>
</dbReference>
<dbReference type="PANTHER" id="PTHR30154:SF34">
    <property type="entry name" value="TRANSCRIPTIONAL REGULATOR AZLB"/>
    <property type="match status" value="1"/>
</dbReference>
<reference evidence="5 6" key="1">
    <citation type="submission" date="2020-07" db="EMBL/GenBank/DDBJ databases">
        <title>Sequencing the genomes of 1000 actinobacteria strains.</title>
        <authorList>
            <person name="Klenk H.-P."/>
        </authorList>
    </citation>
    <scope>NUCLEOTIDE SEQUENCE [LARGE SCALE GENOMIC DNA]</scope>
    <source>
        <strain evidence="5 6">DSM 45975</strain>
    </source>
</reference>